<evidence type="ECO:0000313" key="4">
    <source>
        <dbReference type="Proteomes" id="UP000588068"/>
    </source>
</evidence>
<protein>
    <recommendedName>
        <fullName evidence="5">PepSY domain-containing protein</fullName>
    </recommendedName>
</protein>
<feature type="chain" id="PRO_5032415383" description="PepSY domain-containing protein" evidence="2">
    <location>
        <begin position="21"/>
        <end position="183"/>
    </location>
</feature>
<dbReference type="RefSeq" id="WP_184335489.1">
    <property type="nucleotide sequence ID" value="NZ_JACHHZ010000006.1"/>
</dbReference>
<reference evidence="3 4" key="1">
    <citation type="submission" date="2020-08" db="EMBL/GenBank/DDBJ databases">
        <title>Genomic Encyclopedia of Type Strains, Phase IV (KMG-IV): sequencing the most valuable type-strain genomes for metagenomic binning, comparative biology and taxonomic classification.</title>
        <authorList>
            <person name="Goeker M."/>
        </authorList>
    </citation>
    <scope>NUCLEOTIDE SEQUENCE [LARGE SCALE GENOMIC DNA]</scope>
    <source>
        <strain evidence="3 4">DSM 26723</strain>
    </source>
</reference>
<keyword evidence="2" id="KW-0732">Signal</keyword>
<keyword evidence="4" id="KW-1185">Reference proteome</keyword>
<evidence type="ECO:0000256" key="2">
    <source>
        <dbReference type="SAM" id="SignalP"/>
    </source>
</evidence>
<dbReference type="AlphaFoldDB" id="A0A841HW26"/>
<organism evidence="3 4">
    <name type="scientific">Povalibacter uvarum</name>
    <dbReference type="NCBI Taxonomy" id="732238"/>
    <lineage>
        <taxon>Bacteria</taxon>
        <taxon>Pseudomonadati</taxon>
        <taxon>Pseudomonadota</taxon>
        <taxon>Gammaproteobacteria</taxon>
        <taxon>Steroidobacterales</taxon>
        <taxon>Steroidobacteraceae</taxon>
        <taxon>Povalibacter</taxon>
    </lineage>
</organism>
<name>A0A841HW26_9GAMM</name>
<dbReference type="Proteomes" id="UP000588068">
    <property type="component" value="Unassembled WGS sequence"/>
</dbReference>
<feature type="region of interest" description="Disordered" evidence="1">
    <location>
        <begin position="26"/>
        <end position="47"/>
    </location>
</feature>
<sequence length="183" mass="19281">MSSKVILVSCVLAGSLMTAACSKEPAPASEPAAAPAQKVDATGKETVDLSSVPPEVLAAVEAARPGMQVAEAEHEQRNGNDYYDVEGTFNGAEIELDLTKVDGVWKVVEIQRDIVAADAPAKVMAALTGANAQFAPTRIIESDQGNGVVIYEFFGPDAAGKETKIEVKLENDAAEVLQAEWKH</sequence>
<evidence type="ECO:0000313" key="3">
    <source>
        <dbReference type="EMBL" id="MBB6096118.1"/>
    </source>
</evidence>
<comment type="caution">
    <text evidence="3">The sequence shown here is derived from an EMBL/GenBank/DDBJ whole genome shotgun (WGS) entry which is preliminary data.</text>
</comment>
<feature type="signal peptide" evidence="2">
    <location>
        <begin position="1"/>
        <end position="20"/>
    </location>
</feature>
<feature type="compositionally biased region" description="Low complexity" evidence="1">
    <location>
        <begin position="26"/>
        <end position="36"/>
    </location>
</feature>
<gene>
    <name evidence="3" type="ORF">HNQ60_005009</name>
</gene>
<dbReference type="SUPFAM" id="SSF160574">
    <property type="entry name" value="BT0923-like"/>
    <property type="match status" value="1"/>
</dbReference>
<evidence type="ECO:0000256" key="1">
    <source>
        <dbReference type="SAM" id="MobiDB-lite"/>
    </source>
</evidence>
<dbReference type="PROSITE" id="PS51257">
    <property type="entry name" value="PROKAR_LIPOPROTEIN"/>
    <property type="match status" value="1"/>
</dbReference>
<evidence type="ECO:0008006" key="5">
    <source>
        <dbReference type="Google" id="ProtNLM"/>
    </source>
</evidence>
<dbReference type="EMBL" id="JACHHZ010000006">
    <property type="protein sequence ID" value="MBB6096118.1"/>
    <property type="molecule type" value="Genomic_DNA"/>
</dbReference>
<proteinExistence type="predicted"/>
<accession>A0A841HW26</accession>